<dbReference type="Proteomes" id="UP000620124">
    <property type="component" value="Unassembled WGS sequence"/>
</dbReference>
<organism evidence="2 3">
    <name type="scientific">Mycena venus</name>
    <dbReference type="NCBI Taxonomy" id="2733690"/>
    <lineage>
        <taxon>Eukaryota</taxon>
        <taxon>Fungi</taxon>
        <taxon>Dikarya</taxon>
        <taxon>Basidiomycota</taxon>
        <taxon>Agaricomycotina</taxon>
        <taxon>Agaricomycetes</taxon>
        <taxon>Agaricomycetidae</taxon>
        <taxon>Agaricales</taxon>
        <taxon>Marasmiineae</taxon>
        <taxon>Mycenaceae</taxon>
        <taxon>Mycena</taxon>
    </lineage>
</organism>
<name>A0A8H6Z5B5_9AGAR</name>
<evidence type="ECO:0000256" key="1">
    <source>
        <dbReference type="SAM" id="Phobius"/>
    </source>
</evidence>
<keyword evidence="3" id="KW-1185">Reference proteome</keyword>
<feature type="transmembrane region" description="Helical" evidence="1">
    <location>
        <begin position="78"/>
        <end position="105"/>
    </location>
</feature>
<reference evidence="2" key="1">
    <citation type="submission" date="2020-05" db="EMBL/GenBank/DDBJ databases">
        <title>Mycena genomes resolve the evolution of fungal bioluminescence.</title>
        <authorList>
            <person name="Tsai I.J."/>
        </authorList>
    </citation>
    <scope>NUCLEOTIDE SEQUENCE</scope>
    <source>
        <strain evidence="2">CCC161011</strain>
    </source>
</reference>
<proteinExistence type="predicted"/>
<gene>
    <name evidence="2" type="ORF">MVEN_00284400</name>
</gene>
<evidence type="ECO:0000313" key="3">
    <source>
        <dbReference type="Proteomes" id="UP000620124"/>
    </source>
</evidence>
<comment type="caution">
    <text evidence="2">The sequence shown here is derived from an EMBL/GenBank/DDBJ whole genome shotgun (WGS) entry which is preliminary data.</text>
</comment>
<accession>A0A8H6Z5B5</accession>
<protein>
    <submittedName>
        <fullName evidence="2">Uncharacterized protein</fullName>
    </submittedName>
</protein>
<keyword evidence="1" id="KW-0472">Membrane</keyword>
<feature type="transmembrane region" description="Helical" evidence="1">
    <location>
        <begin position="31"/>
        <end position="55"/>
    </location>
</feature>
<dbReference type="OrthoDB" id="3064816at2759"/>
<keyword evidence="1" id="KW-0812">Transmembrane</keyword>
<sequence>MSSEKCRFNFPAPGVVSPPTPLSRARRFARLAAELLLTACMSSAILLAIFCLLGIEEDRTPVAVSSVSASDTHFRPHISVLGILSITTACSVLLYAVVEGAAALVRSIRSGSRRRSNYSAAPGDDGVGTSAIDSYGACGYDGMRALEAGWRPVLAIADGRRHTGKAKPSVSVSPVNTLRTADMSQLTSL</sequence>
<evidence type="ECO:0000313" key="2">
    <source>
        <dbReference type="EMBL" id="KAF7369545.1"/>
    </source>
</evidence>
<dbReference type="EMBL" id="JACAZI010000002">
    <property type="protein sequence ID" value="KAF7369545.1"/>
    <property type="molecule type" value="Genomic_DNA"/>
</dbReference>
<keyword evidence="1" id="KW-1133">Transmembrane helix</keyword>
<dbReference type="AlphaFoldDB" id="A0A8H6Z5B5"/>